<reference evidence="2 3" key="1">
    <citation type="submission" date="2020-03" db="EMBL/GenBank/DDBJ databases">
        <title>Two novel Motilibacter sp.</title>
        <authorList>
            <person name="Liu S."/>
        </authorList>
    </citation>
    <scope>NUCLEOTIDE SEQUENCE [LARGE SCALE GENOMIC DNA]</scope>
    <source>
        <strain evidence="2 3">E257</strain>
    </source>
</reference>
<dbReference type="GO" id="GO:0016787">
    <property type="term" value="F:hydrolase activity"/>
    <property type="evidence" value="ECO:0007669"/>
    <property type="project" value="UniProtKB-KW"/>
</dbReference>
<gene>
    <name evidence="2" type="ORF">G9H71_01065</name>
</gene>
<keyword evidence="2" id="KW-0378">Hydrolase</keyword>
<dbReference type="SUPFAM" id="SSF53474">
    <property type="entry name" value="alpha/beta-Hydrolases"/>
    <property type="match status" value="1"/>
</dbReference>
<dbReference type="InterPro" id="IPR051044">
    <property type="entry name" value="MAG_DAG_Lipase"/>
</dbReference>
<dbReference type="Gene3D" id="3.40.50.1820">
    <property type="entry name" value="alpha/beta hydrolase"/>
    <property type="match status" value="1"/>
</dbReference>
<evidence type="ECO:0000259" key="1">
    <source>
        <dbReference type="Pfam" id="PF12146"/>
    </source>
</evidence>
<sequence>MPLMPGAEPFAADGGPVGALVCHGFTGTPQSVRPWAEHLAAAGLTVRLPRLAGHGTRWQDLAVTRWPDWYATVDRALDDLRARCDRVVVCGLSMGGTLALRLAQERPADVAGLVLVNPSVLSLRRAVHALPLLRLALPTARGIGSDVARPGVTELAYDRTPLRALHSLTELWALTRQDLHRVTSPLLLFRSAVDHVVEPENAAAVFAGVASKDVEERVLARSHHVATLDYDADAIFAATVEFADRVSGRPRVYPPEAASA</sequence>
<proteinExistence type="predicted"/>
<feature type="domain" description="Serine aminopeptidase S33" evidence="1">
    <location>
        <begin position="20"/>
        <end position="226"/>
    </location>
</feature>
<dbReference type="Pfam" id="PF12146">
    <property type="entry name" value="Hydrolase_4"/>
    <property type="match status" value="1"/>
</dbReference>
<comment type="caution">
    <text evidence="2">The sequence shown here is derived from an EMBL/GenBank/DDBJ whole genome shotgun (WGS) entry which is preliminary data.</text>
</comment>
<dbReference type="Proteomes" id="UP000800981">
    <property type="component" value="Unassembled WGS sequence"/>
</dbReference>
<dbReference type="InterPro" id="IPR012354">
    <property type="entry name" value="Esterase_lipase"/>
</dbReference>
<keyword evidence="3" id="KW-1185">Reference proteome</keyword>
<dbReference type="RefSeq" id="WP_166276560.1">
    <property type="nucleotide sequence ID" value="NZ_JAANNP010000001.1"/>
</dbReference>
<name>A0ABX0GNH7_9ACTN</name>
<accession>A0ABX0GNH7</accession>
<protein>
    <submittedName>
        <fullName evidence="2">Alpha/beta fold hydrolase</fullName>
    </submittedName>
</protein>
<evidence type="ECO:0000313" key="2">
    <source>
        <dbReference type="EMBL" id="NHC12372.1"/>
    </source>
</evidence>
<evidence type="ECO:0000313" key="3">
    <source>
        <dbReference type="Proteomes" id="UP000800981"/>
    </source>
</evidence>
<dbReference type="PIRSF" id="PIRSF017388">
    <property type="entry name" value="Esterase_lipase"/>
    <property type="match status" value="1"/>
</dbReference>
<dbReference type="EMBL" id="JAANNP010000001">
    <property type="protein sequence ID" value="NHC12372.1"/>
    <property type="molecule type" value="Genomic_DNA"/>
</dbReference>
<dbReference type="PANTHER" id="PTHR11614">
    <property type="entry name" value="PHOSPHOLIPASE-RELATED"/>
    <property type="match status" value="1"/>
</dbReference>
<dbReference type="InterPro" id="IPR022742">
    <property type="entry name" value="Hydrolase_4"/>
</dbReference>
<dbReference type="InterPro" id="IPR029058">
    <property type="entry name" value="AB_hydrolase_fold"/>
</dbReference>
<organism evidence="2 3">
    <name type="scientific">Motilibacter deserti</name>
    <dbReference type="NCBI Taxonomy" id="2714956"/>
    <lineage>
        <taxon>Bacteria</taxon>
        <taxon>Bacillati</taxon>
        <taxon>Actinomycetota</taxon>
        <taxon>Actinomycetes</taxon>
        <taxon>Motilibacterales</taxon>
        <taxon>Motilibacteraceae</taxon>
        <taxon>Motilibacter</taxon>
    </lineage>
</organism>